<dbReference type="InterPro" id="IPR004000">
    <property type="entry name" value="Actin"/>
</dbReference>
<accession>A0A8C7WSK7</accession>
<sequence length="63" mass="6623">MEDGVSALVFDIGSSIFKAGFAGNDAPQAVFPSIVGRPRNQVRSPLRTSPVVLPSTPKPTGRK</sequence>
<proteinExistence type="predicted"/>
<reference evidence="2" key="1">
    <citation type="submission" date="2025-08" db="UniProtKB">
        <authorList>
            <consortium name="Ensembl"/>
        </authorList>
    </citation>
    <scope>IDENTIFICATION</scope>
</reference>
<evidence type="ECO:0000313" key="2">
    <source>
        <dbReference type="Ensembl" id="ENSOSIP00000002616.1"/>
    </source>
</evidence>
<dbReference type="Gene3D" id="3.30.420.40">
    <property type="match status" value="1"/>
</dbReference>
<reference evidence="2" key="2">
    <citation type="submission" date="2025-09" db="UniProtKB">
        <authorList>
            <consortium name="Ensembl"/>
        </authorList>
    </citation>
    <scope>IDENTIFICATION</scope>
</reference>
<dbReference type="GeneTree" id="ENSGT00940000180573"/>
<name>A0A8C7WSK7_9TELE</name>
<dbReference type="Proteomes" id="UP000694383">
    <property type="component" value="Unplaced"/>
</dbReference>
<dbReference type="Pfam" id="PF00022">
    <property type="entry name" value="Actin"/>
    <property type="match status" value="1"/>
</dbReference>
<keyword evidence="3" id="KW-1185">Reference proteome</keyword>
<dbReference type="AlphaFoldDB" id="A0A8C7WSK7"/>
<dbReference type="InterPro" id="IPR043129">
    <property type="entry name" value="ATPase_NBD"/>
</dbReference>
<protein>
    <submittedName>
        <fullName evidence="2">Uncharacterized protein</fullName>
    </submittedName>
</protein>
<organism evidence="2 3">
    <name type="scientific">Oryzias sinensis</name>
    <name type="common">Chinese medaka</name>
    <dbReference type="NCBI Taxonomy" id="183150"/>
    <lineage>
        <taxon>Eukaryota</taxon>
        <taxon>Metazoa</taxon>
        <taxon>Chordata</taxon>
        <taxon>Craniata</taxon>
        <taxon>Vertebrata</taxon>
        <taxon>Euteleostomi</taxon>
        <taxon>Actinopterygii</taxon>
        <taxon>Neopterygii</taxon>
        <taxon>Teleostei</taxon>
        <taxon>Neoteleostei</taxon>
        <taxon>Acanthomorphata</taxon>
        <taxon>Ovalentaria</taxon>
        <taxon>Atherinomorphae</taxon>
        <taxon>Beloniformes</taxon>
        <taxon>Adrianichthyidae</taxon>
        <taxon>Oryziinae</taxon>
        <taxon>Oryzias</taxon>
    </lineage>
</organism>
<evidence type="ECO:0000313" key="3">
    <source>
        <dbReference type="Proteomes" id="UP000694383"/>
    </source>
</evidence>
<evidence type="ECO:0000256" key="1">
    <source>
        <dbReference type="SAM" id="MobiDB-lite"/>
    </source>
</evidence>
<dbReference type="Ensembl" id="ENSOSIT00000002809.1">
    <property type="protein sequence ID" value="ENSOSIP00000002616.1"/>
    <property type="gene ID" value="ENSOSIG00000001590.1"/>
</dbReference>
<dbReference type="SUPFAM" id="SSF53067">
    <property type="entry name" value="Actin-like ATPase domain"/>
    <property type="match status" value="1"/>
</dbReference>
<feature type="region of interest" description="Disordered" evidence="1">
    <location>
        <begin position="40"/>
        <end position="63"/>
    </location>
</feature>